<evidence type="ECO:0000313" key="1">
    <source>
        <dbReference type="EMBL" id="GER81463.1"/>
    </source>
</evidence>
<dbReference type="EMBL" id="BKZV01000001">
    <property type="protein sequence ID" value="GER81463.1"/>
    <property type="molecule type" value="Genomic_DNA"/>
</dbReference>
<protein>
    <submittedName>
        <fullName evidence="1">Uncharacterized protein</fullName>
    </submittedName>
</protein>
<accession>A0A5J4K0M6</accession>
<reference evidence="1 2" key="1">
    <citation type="journal article" date="2019" name="Int. J. Syst. Evol. Microbiol.">
        <title>Thermogemmatispora aurantia sp. nov. and Thermogemmatispora argillosa sp. nov., within the class Ktedonobacteria, and emended description of the genus Thermogemmatispora.</title>
        <authorList>
            <person name="Zheng Y."/>
            <person name="Wang C.M."/>
            <person name="Sakai Y."/>
            <person name="Abe K."/>
            <person name="Yokota A."/>
            <person name="Yabe S."/>
        </authorList>
    </citation>
    <scope>NUCLEOTIDE SEQUENCE [LARGE SCALE GENOMIC DNA]</scope>
    <source>
        <strain evidence="1 2">A1-2</strain>
    </source>
</reference>
<keyword evidence="2" id="KW-1185">Reference proteome</keyword>
<sequence length="56" mass="6197">MERGKGWEEWVSNPHVALSHGHGRQHPNTDDGLSIVRAVSENGVVLCLPMHSGRVR</sequence>
<evidence type="ECO:0000313" key="2">
    <source>
        <dbReference type="Proteomes" id="UP000334820"/>
    </source>
</evidence>
<proteinExistence type="predicted"/>
<organism evidence="1 2">
    <name type="scientific">Thermogemmatispora aurantia</name>
    <dbReference type="NCBI Taxonomy" id="2045279"/>
    <lineage>
        <taxon>Bacteria</taxon>
        <taxon>Bacillati</taxon>
        <taxon>Chloroflexota</taxon>
        <taxon>Ktedonobacteria</taxon>
        <taxon>Thermogemmatisporales</taxon>
        <taxon>Thermogemmatisporaceae</taxon>
        <taxon>Thermogemmatispora</taxon>
    </lineage>
</organism>
<dbReference type="AlphaFoldDB" id="A0A5J4K0M6"/>
<dbReference type="Proteomes" id="UP000334820">
    <property type="component" value="Unassembled WGS sequence"/>
</dbReference>
<comment type="caution">
    <text evidence="1">The sequence shown here is derived from an EMBL/GenBank/DDBJ whole genome shotgun (WGS) entry which is preliminary data.</text>
</comment>
<name>A0A5J4K0M6_9CHLR</name>
<gene>
    <name evidence="1" type="ORF">KTAU_01020</name>
</gene>